<dbReference type="GO" id="GO:0005634">
    <property type="term" value="C:nucleus"/>
    <property type="evidence" value="ECO:0007669"/>
    <property type="project" value="TreeGrafter"/>
</dbReference>
<evidence type="ECO:0000313" key="3">
    <source>
        <dbReference type="Proteomes" id="UP000436088"/>
    </source>
</evidence>
<dbReference type="InterPro" id="IPR006511">
    <property type="entry name" value="SHI_C"/>
</dbReference>
<comment type="caution">
    <text evidence="2">The sequence shown here is derived from an EMBL/GenBank/DDBJ whole genome shotgun (WGS) entry which is preliminary data.</text>
</comment>
<dbReference type="Pfam" id="PF05142">
    <property type="entry name" value="DUF702"/>
    <property type="match status" value="1"/>
</dbReference>
<dbReference type="EMBL" id="VEPZ02001773">
    <property type="protein sequence ID" value="KAE8655975.1"/>
    <property type="molecule type" value="Genomic_DNA"/>
</dbReference>
<evidence type="ECO:0000256" key="1">
    <source>
        <dbReference type="SAM" id="MobiDB-lite"/>
    </source>
</evidence>
<reference evidence="2" key="1">
    <citation type="submission" date="2019-09" db="EMBL/GenBank/DDBJ databases">
        <title>Draft genome information of white flower Hibiscus syriacus.</title>
        <authorList>
            <person name="Kim Y.-M."/>
        </authorList>
    </citation>
    <scope>NUCLEOTIDE SEQUENCE [LARGE SCALE GENOMIC DNA]</scope>
    <source>
        <strain evidence="2">YM2019G1</strain>
    </source>
</reference>
<dbReference type="GO" id="GO:0045893">
    <property type="term" value="P:positive regulation of DNA-templated transcription"/>
    <property type="evidence" value="ECO:0007669"/>
    <property type="project" value="TreeGrafter"/>
</dbReference>
<protein>
    <submittedName>
        <fullName evidence="2">Uncharacterized protein</fullName>
    </submittedName>
</protein>
<name>A0A6A2WJ05_HIBSY</name>
<evidence type="ECO:0000313" key="2">
    <source>
        <dbReference type="EMBL" id="KAE8655975.1"/>
    </source>
</evidence>
<dbReference type="AlphaFoldDB" id="A0A6A2WJ05"/>
<dbReference type="NCBIfam" id="TIGR01624">
    <property type="entry name" value="LRP1_Cterm"/>
    <property type="match status" value="1"/>
</dbReference>
<gene>
    <name evidence="2" type="ORF">F3Y22_tig00117012pilonHSYRG00165</name>
</gene>
<dbReference type="PANTHER" id="PTHR31604">
    <property type="entry name" value="PROTEIN LATERAL ROOT PRIMORDIUM 1"/>
    <property type="match status" value="1"/>
</dbReference>
<dbReference type="GO" id="GO:0003677">
    <property type="term" value="F:DNA binding"/>
    <property type="evidence" value="ECO:0007669"/>
    <property type="project" value="TreeGrafter"/>
</dbReference>
<proteinExistence type="predicted"/>
<keyword evidence="3" id="KW-1185">Reference proteome</keyword>
<dbReference type="InterPro" id="IPR007818">
    <property type="entry name" value="SHI"/>
</dbReference>
<feature type="compositionally biased region" description="Low complexity" evidence="1">
    <location>
        <begin position="8"/>
        <end position="19"/>
    </location>
</feature>
<dbReference type="PANTHER" id="PTHR31604:SF4">
    <property type="entry name" value="PROTEIN SHORT INTERNODES"/>
    <property type="match status" value="1"/>
</dbReference>
<sequence length="494" mass="54554">MAGFFSLGGTTTPQGNTPTEIRPGNRFWHINEDVPYKGFELWQKQQQQQQLQQQQDLYVSAAGLGVGPSINFADDSSSRSGFMMMRSGGGGGGGGKLPGLVLGFLLLSAVKGNNNLLLGSNSNNFSFEQRIPKDIERIDPRLPTLTLVYPLTRWVQFYKHCFLVILTRVRTREFPAEVNSEAVFRCVRVSSIEDADDQYAYQTSVNIVGHVFKGILYNQGPECGYDMVTPSAAAAAEISSGAGLVQPLNLITAGSTAAATTNTATIVASAGGSGASPSSATALLDPCSLCNSTQLFHGCVRHWYFRKHGEFYITFNLNISDCIKQKGTGVEVQGWKSTRQSHLYLSLSTAKKSVPISEDFVPSPAKSLTTIHGFSYETDDKFTGHFNNRLTISLRFHFALRFCRCDFIRVAILSLRFSNHDIKSTDSIQRGEEEIWFHFSPAYTCFGRKEFCLITGLRFGHDDVGRYTRHIAAIMVIPGFPDESMEKPNLHVDD</sequence>
<dbReference type="GO" id="GO:0003700">
    <property type="term" value="F:DNA-binding transcription factor activity"/>
    <property type="evidence" value="ECO:0007669"/>
    <property type="project" value="InterPro"/>
</dbReference>
<feature type="region of interest" description="Disordered" evidence="1">
    <location>
        <begin position="1"/>
        <end position="23"/>
    </location>
</feature>
<dbReference type="Proteomes" id="UP000436088">
    <property type="component" value="Unassembled WGS sequence"/>
</dbReference>
<organism evidence="2 3">
    <name type="scientific">Hibiscus syriacus</name>
    <name type="common">Rose of Sharon</name>
    <dbReference type="NCBI Taxonomy" id="106335"/>
    <lineage>
        <taxon>Eukaryota</taxon>
        <taxon>Viridiplantae</taxon>
        <taxon>Streptophyta</taxon>
        <taxon>Embryophyta</taxon>
        <taxon>Tracheophyta</taxon>
        <taxon>Spermatophyta</taxon>
        <taxon>Magnoliopsida</taxon>
        <taxon>eudicotyledons</taxon>
        <taxon>Gunneridae</taxon>
        <taxon>Pentapetalae</taxon>
        <taxon>rosids</taxon>
        <taxon>malvids</taxon>
        <taxon>Malvales</taxon>
        <taxon>Malvaceae</taxon>
        <taxon>Malvoideae</taxon>
        <taxon>Hibiscus</taxon>
    </lineage>
</organism>
<accession>A0A6A2WJ05</accession>